<dbReference type="Proteomes" id="UP000663879">
    <property type="component" value="Unassembled WGS sequence"/>
</dbReference>
<dbReference type="InterPro" id="IPR034113">
    <property type="entry name" value="SCP_GAPR1-like"/>
</dbReference>
<dbReference type="Pfam" id="PF00188">
    <property type="entry name" value="CAP"/>
    <property type="match status" value="1"/>
</dbReference>
<evidence type="ECO:0000313" key="2">
    <source>
        <dbReference type="EMBL" id="CAF0958639.1"/>
    </source>
</evidence>
<dbReference type="EMBL" id="CAJNOC010002930">
    <property type="protein sequence ID" value="CAF0958619.1"/>
    <property type="molecule type" value="Genomic_DNA"/>
</dbReference>
<name>A0A814DL79_9BILA</name>
<comment type="caution">
    <text evidence="2">The sequence shown here is derived from an EMBL/GenBank/DDBJ whole genome shotgun (WGS) entry which is preliminary data.</text>
</comment>
<dbReference type="InterPro" id="IPR035940">
    <property type="entry name" value="CAP_sf"/>
</dbReference>
<keyword evidence="3" id="KW-1185">Reference proteome</keyword>
<dbReference type="EMBL" id="CAJNOC010002930">
    <property type="protein sequence ID" value="CAF0958639.1"/>
    <property type="molecule type" value="Genomic_DNA"/>
</dbReference>
<protein>
    <recommendedName>
        <fullName evidence="1">SCP domain-containing protein</fullName>
    </recommendedName>
</protein>
<dbReference type="SUPFAM" id="SSF55797">
    <property type="entry name" value="PR-1-like"/>
    <property type="match status" value="1"/>
</dbReference>
<evidence type="ECO:0000313" key="3">
    <source>
        <dbReference type="Proteomes" id="UP000663879"/>
    </source>
</evidence>
<dbReference type="FunFam" id="3.40.33.10:FF:000002">
    <property type="entry name" value="Golgi-associated plant pathogenesis-related protein 1"/>
    <property type="match status" value="1"/>
</dbReference>
<dbReference type="Gene3D" id="3.40.33.10">
    <property type="entry name" value="CAP"/>
    <property type="match status" value="1"/>
</dbReference>
<dbReference type="AlphaFoldDB" id="A0A814DL79"/>
<dbReference type="InterPro" id="IPR001283">
    <property type="entry name" value="CRISP-related"/>
</dbReference>
<dbReference type="OrthoDB" id="337038at2759"/>
<dbReference type="SMART" id="SM00198">
    <property type="entry name" value="SCP"/>
    <property type="match status" value="1"/>
</dbReference>
<feature type="domain" description="SCP" evidence="1">
    <location>
        <begin position="16"/>
        <end position="153"/>
    </location>
</feature>
<organism evidence="2 3">
    <name type="scientific">Brachionus calyciflorus</name>
    <dbReference type="NCBI Taxonomy" id="104777"/>
    <lineage>
        <taxon>Eukaryota</taxon>
        <taxon>Metazoa</taxon>
        <taxon>Spiralia</taxon>
        <taxon>Gnathifera</taxon>
        <taxon>Rotifera</taxon>
        <taxon>Eurotatoria</taxon>
        <taxon>Monogononta</taxon>
        <taxon>Pseudotrocha</taxon>
        <taxon>Ploima</taxon>
        <taxon>Brachionidae</taxon>
        <taxon>Brachionus</taxon>
    </lineage>
</organism>
<sequence length="167" mass="18972">MGCAGSKKSSGLDNRKFMRDALNSHNKYRKSHDSPQLKMNKELCKIAQEWAERIASTGVFEHSTSTFKGQTLGENIAMRFSSTGDELTGAQMTDQWYEEANSYNYNEDFQNGKGHFAQIVWRDTRQVGFGRAKAANGKWYAVANYYPAGNYVGQFRQNVHPPKVDRI</sequence>
<dbReference type="PRINTS" id="PR00837">
    <property type="entry name" value="V5TPXLIKE"/>
</dbReference>
<reference evidence="2" key="1">
    <citation type="submission" date="2021-02" db="EMBL/GenBank/DDBJ databases">
        <authorList>
            <person name="Nowell W R."/>
        </authorList>
    </citation>
    <scope>NUCLEOTIDE SEQUENCE</scope>
    <source>
        <strain evidence="2">Ploen Becks lab</strain>
    </source>
</reference>
<proteinExistence type="predicted"/>
<dbReference type="CDD" id="cd05382">
    <property type="entry name" value="CAP_GAPR1-like"/>
    <property type="match status" value="1"/>
</dbReference>
<gene>
    <name evidence="2" type="ORF">OXX778_LOCUS14327</name>
</gene>
<evidence type="ECO:0000259" key="1">
    <source>
        <dbReference type="SMART" id="SM00198"/>
    </source>
</evidence>
<accession>A0A814DL79</accession>
<dbReference type="InterPro" id="IPR014044">
    <property type="entry name" value="CAP_dom"/>
</dbReference>
<dbReference type="PANTHER" id="PTHR10334">
    <property type="entry name" value="CYSTEINE-RICH SECRETORY PROTEIN-RELATED"/>
    <property type="match status" value="1"/>
</dbReference>